<comment type="caution">
    <text evidence="2">The sequence shown here is derived from an EMBL/GenBank/DDBJ whole genome shotgun (WGS) entry which is preliminary data.</text>
</comment>
<evidence type="ECO:0000313" key="2">
    <source>
        <dbReference type="EMBL" id="KWX13653.1"/>
    </source>
</evidence>
<feature type="region of interest" description="Disordered" evidence="1">
    <location>
        <begin position="118"/>
        <end position="148"/>
    </location>
</feature>
<name>A0A132NU98_GIAIN</name>
<dbReference type="AlphaFoldDB" id="A0A132NU98"/>
<dbReference type="OrthoDB" id="10252209at2759"/>
<protein>
    <submittedName>
        <fullName evidence="2">Uncharacterized protein</fullName>
    </submittedName>
</protein>
<accession>A0A132NU98</accession>
<gene>
    <name evidence="2" type="ORF">QR46_2351</name>
</gene>
<evidence type="ECO:0000313" key="3">
    <source>
        <dbReference type="Proteomes" id="UP000070089"/>
    </source>
</evidence>
<organism evidence="2 3">
    <name type="scientific">Giardia duodenalis assemblage B</name>
    <dbReference type="NCBI Taxonomy" id="1394984"/>
    <lineage>
        <taxon>Eukaryota</taxon>
        <taxon>Metamonada</taxon>
        <taxon>Diplomonadida</taxon>
        <taxon>Hexamitidae</taxon>
        <taxon>Giardiinae</taxon>
        <taxon>Giardia</taxon>
    </lineage>
</organism>
<evidence type="ECO:0000256" key="1">
    <source>
        <dbReference type="SAM" id="MobiDB-lite"/>
    </source>
</evidence>
<dbReference type="Proteomes" id="UP000070089">
    <property type="component" value="Unassembled WGS sequence"/>
</dbReference>
<feature type="compositionally biased region" description="Basic and acidic residues" evidence="1">
    <location>
        <begin position="131"/>
        <end position="141"/>
    </location>
</feature>
<feature type="region of interest" description="Disordered" evidence="1">
    <location>
        <begin position="160"/>
        <end position="212"/>
    </location>
</feature>
<feature type="compositionally biased region" description="Polar residues" evidence="1">
    <location>
        <begin position="185"/>
        <end position="207"/>
    </location>
</feature>
<reference evidence="2 3" key="1">
    <citation type="journal article" date="2015" name="Mol. Biochem. Parasitol.">
        <title>Identification of polymorphic genes for use in assemblage B genotyping assays through comparative genomics of multiple assemblage B Giardia duodenalis isolates.</title>
        <authorList>
            <person name="Wielinga C."/>
            <person name="Thompson R.C."/>
            <person name="Monis P."/>
            <person name="Ryan U."/>
        </authorList>
    </citation>
    <scope>NUCLEOTIDE SEQUENCE [LARGE SCALE GENOMIC DNA]</scope>
    <source>
        <strain evidence="2 3">BAH15c1</strain>
    </source>
</reference>
<dbReference type="EMBL" id="JXTI01000061">
    <property type="protein sequence ID" value="KWX13653.1"/>
    <property type="molecule type" value="Genomic_DNA"/>
</dbReference>
<proteinExistence type="predicted"/>
<dbReference type="VEuPathDB" id="GiardiaDB:QR46_2351"/>
<sequence>MEVDQIVSDIYVSEARATASGLSQPSYASHTPQDISLEFIRAMTADNSTSGVPLYSAPQPDHVSRSIIPPYKEASIRSTSPDTAYKLNSANDFQYGREESPIDYLDDDLSRLLMDATSGDFPFRSQSNRQRGSEETVRKDPSFAGIRSLRSGELPAKQLLMSSHGSRSSSFMRTPVGSMIRWRPSTGSSRNRQSTRAGTSMSYTSGDLNVPDVSATRGRPMTDADITQQVFHVLNCLKLNHPSSFYISRSGTQNILAFSAEDNQPLETAPNPNMPSSSQAMIVLKTDFPDQLKICTYNMVYFGFYSLFDGLLEDDQGFLVDDGSYLTVSEVEPFCIAMARHVLEIVQSYNKYVNPSVAIEKLRSSTSITVPFVKCIYMFKKELKARRLTAIPRHDPYSYQRHSSSTSSSFSSAGASTSSLKGYDEVISHCNKLYALHEKKQAKQLEIDRQRAEEETSGCTFRPELNDRSIELSMRKRVYNGTANIKESIENSIENYTVKARSLSELDDYTKIITKYLYDLKLYALNQRILSCFPDDHVIWEDAYHALRSNTSLKYREDVMDEFKERMAAEARSKSAGKPHTAKVKLNYKPGESILDANAQSGVCYYNRHLQNVKDGEPYRMDERQRRNVALVKQGVLRPEFAGMTDQTFRDLPVASKMHTVDADRQMEYQERESKADQRVAAVKPYLRGGRDVTSLVGEVGMGEVVQATLNTKMGSVENLDNDPLVSSPVLLDSLTKCLSMIKAITEQEDA</sequence>